<evidence type="ECO:0000313" key="3">
    <source>
        <dbReference type="WBParaSite" id="MBELARI_LOCUS6089"/>
    </source>
</evidence>
<keyword evidence="1" id="KW-0472">Membrane</keyword>
<name>A0AAF3FGB6_9BILA</name>
<feature type="transmembrane region" description="Helical" evidence="1">
    <location>
        <begin position="114"/>
        <end position="135"/>
    </location>
</feature>
<dbReference type="Proteomes" id="UP000887575">
    <property type="component" value="Unassembled WGS sequence"/>
</dbReference>
<keyword evidence="2" id="KW-1185">Reference proteome</keyword>
<evidence type="ECO:0000313" key="2">
    <source>
        <dbReference type="Proteomes" id="UP000887575"/>
    </source>
</evidence>
<feature type="transmembrane region" description="Helical" evidence="1">
    <location>
        <begin position="73"/>
        <end position="94"/>
    </location>
</feature>
<sequence length="232" mass="27070">MLFRIARFEQLRRFHVSRRHSKILEWIKSAAAIETENSFAPELIEKMHKIDKMSPARYFLIYRDPGAAHSHGIMAIAAPLAIFGFSLLVFDLALSEEAEWMASTKKLTKDIREIGYFSIVPGITFLLVVATLIRFQQLRVMRIYQDKKSPQNFHAIVTKSFCFKAKYNFTRGECIPLIPYEGPNAWRQLITTTYMGTTRFKDRNFLLNDDKFRTNSHRSYMLNETSGVPRFK</sequence>
<proteinExistence type="predicted"/>
<dbReference type="WBParaSite" id="MBELARI_LOCUS6089">
    <property type="protein sequence ID" value="MBELARI_LOCUS6089"/>
    <property type="gene ID" value="MBELARI_LOCUS6089"/>
</dbReference>
<keyword evidence="1" id="KW-1133">Transmembrane helix</keyword>
<protein>
    <submittedName>
        <fullName evidence="3">Uncharacterized protein</fullName>
    </submittedName>
</protein>
<evidence type="ECO:0000256" key="1">
    <source>
        <dbReference type="SAM" id="Phobius"/>
    </source>
</evidence>
<organism evidence="2 3">
    <name type="scientific">Mesorhabditis belari</name>
    <dbReference type="NCBI Taxonomy" id="2138241"/>
    <lineage>
        <taxon>Eukaryota</taxon>
        <taxon>Metazoa</taxon>
        <taxon>Ecdysozoa</taxon>
        <taxon>Nematoda</taxon>
        <taxon>Chromadorea</taxon>
        <taxon>Rhabditida</taxon>
        <taxon>Rhabditina</taxon>
        <taxon>Rhabditomorpha</taxon>
        <taxon>Rhabditoidea</taxon>
        <taxon>Rhabditidae</taxon>
        <taxon>Mesorhabditinae</taxon>
        <taxon>Mesorhabditis</taxon>
    </lineage>
</organism>
<keyword evidence="1" id="KW-0812">Transmembrane</keyword>
<accession>A0AAF3FGB6</accession>
<dbReference type="AlphaFoldDB" id="A0AAF3FGB6"/>
<reference evidence="3" key="1">
    <citation type="submission" date="2024-02" db="UniProtKB">
        <authorList>
            <consortium name="WormBaseParasite"/>
        </authorList>
    </citation>
    <scope>IDENTIFICATION</scope>
</reference>